<proteinExistence type="predicted"/>
<dbReference type="InterPro" id="IPR008565">
    <property type="entry name" value="TtsA-like_GH18_dom"/>
</dbReference>
<dbReference type="InterPro" id="IPR018537">
    <property type="entry name" value="Peptidoglycan-bd_3"/>
</dbReference>
<dbReference type="GeneID" id="93262331"/>
<dbReference type="SUPFAM" id="SSF53955">
    <property type="entry name" value="Lysozyme-like"/>
    <property type="match status" value="1"/>
</dbReference>
<evidence type="ECO:0000259" key="1">
    <source>
        <dbReference type="Pfam" id="PF05838"/>
    </source>
</evidence>
<feature type="domain" description="TtsA-like Glycoside hydrolase family 108" evidence="1">
    <location>
        <begin position="11"/>
        <end position="90"/>
    </location>
</feature>
<dbReference type="Gene3D" id="1.20.141.10">
    <property type="entry name" value="Chitosanase, subunit A, domain 1"/>
    <property type="match status" value="1"/>
</dbReference>
<sequence>MTQKAFDIFIERILSHEGGYVNHPRDPGGETNWGITKATAQANGYTGSMRSMSRNDAIAIYRRAYWENSQASQMPAAIAFQYFDACVNHGIQNASKILQRAAKVADDGIIGKQTLAAIKKANQAELVSRFHAERLAFYTHIATFSTFGKGWVRRVTQNIQHGVDDLNTQWTADSLA</sequence>
<dbReference type="CDD" id="cd13926">
    <property type="entry name" value="N-acetylmuramidase_GH108"/>
    <property type="match status" value="1"/>
</dbReference>
<dbReference type="RefSeq" id="WP_003785633.1">
    <property type="nucleotide sequence ID" value="NZ_CP091518.1"/>
</dbReference>
<evidence type="ECO:0000313" key="3">
    <source>
        <dbReference type="EMBL" id="SQH24834.1"/>
    </source>
</evidence>
<protein>
    <submittedName>
        <fullName evidence="3">Predicted lysozyme (DUF847)</fullName>
    </submittedName>
</protein>
<dbReference type="Pfam" id="PF09374">
    <property type="entry name" value="PG_binding_3"/>
    <property type="match status" value="1"/>
</dbReference>
<dbReference type="AlphaFoldDB" id="A0AAX2J3D9"/>
<organism evidence="3 4">
    <name type="scientific">Kingella kingae</name>
    <dbReference type="NCBI Taxonomy" id="504"/>
    <lineage>
        <taxon>Bacteria</taxon>
        <taxon>Pseudomonadati</taxon>
        <taxon>Pseudomonadota</taxon>
        <taxon>Betaproteobacteria</taxon>
        <taxon>Neisseriales</taxon>
        <taxon>Neisseriaceae</taxon>
        <taxon>Kingella</taxon>
    </lineage>
</organism>
<name>A0AAX2J3D9_KINKI</name>
<feature type="domain" description="Peptidoglycan binding" evidence="2">
    <location>
        <begin position="93"/>
        <end position="155"/>
    </location>
</feature>
<accession>A0AAX2J3D9</accession>
<dbReference type="EMBL" id="LS483426">
    <property type="protein sequence ID" value="SQH24834.1"/>
    <property type="molecule type" value="Genomic_DNA"/>
</dbReference>
<gene>
    <name evidence="3" type="ORF">NCTC10529_01029</name>
</gene>
<evidence type="ECO:0000259" key="2">
    <source>
        <dbReference type="Pfam" id="PF09374"/>
    </source>
</evidence>
<evidence type="ECO:0000313" key="4">
    <source>
        <dbReference type="Proteomes" id="UP000248598"/>
    </source>
</evidence>
<dbReference type="Proteomes" id="UP000248598">
    <property type="component" value="Chromosome 1"/>
</dbReference>
<reference evidence="3 4" key="1">
    <citation type="submission" date="2018-06" db="EMBL/GenBank/DDBJ databases">
        <authorList>
            <consortium name="Pathogen Informatics"/>
            <person name="Doyle S."/>
        </authorList>
    </citation>
    <scope>NUCLEOTIDE SEQUENCE [LARGE SCALE GENOMIC DNA]</scope>
    <source>
        <strain evidence="3 4">NCTC10529</strain>
    </source>
</reference>
<dbReference type="Pfam" id="PF05838">
    <property type="entry name" value="Glyco_hydro_108"/>
    <property type="match status" value="1"/>
</dbReference>
<dbReference type="InterPro" id="IPR023346">
    <property type="entry name" value="Lysozyme-like_dom_sf"/>
</dbReference>